<dbReference type="InterPro" id="IPR011009">
    <property type="entry name" value="Kinase-like_dom_sf"/>
</dbReference>
<dbReference type="AlphaFoldDB" id="A0A1Y5HU96"/>
<gene>
    <name evidence="1" type="ORF">A9R00_03800</name>
</gene>
<dbReference type="EMBL" id="MABE01000223">
    <property type="protein sequence ID" value="OUS40881.1"/>
    <property type="molecule type" value="Genomic_DNA"/>
</dbReference>
<comment type="caution">
    <text evidence="1">The sequence shown here is derived from an EMBL/GenBank/DDBJ whole genome shotgun (WGS) entry which is preliminary data.</text>
</comment>
<protein>
    <recommendedName>
        <fullName evidence="3">Protein kinase domain-containing protein</fullName>
    </recommendedName>
</protein>
<dbReference type="SUPFAM" id="SSF56112">
    <property type="entry name" value="Protein kinase-like (PK-like)"/>
    <property type="match status" value="1"/>
</dbReference>
<sequence length="232" mass="27070">MKFSAFDIQGKKSQPFLTTRYASTSQQHILDYVLVDHIPSLVGILKDSGLVIKFIRARSWHEYIKLLWNHSRITKEIRGSELLQELGLHVPKIHEVGFGIVPSKKHEYLGYYIMENLTPSGFQELSKLIKENAIDDAIREKIMTSVYLGLKMMRDKYIVFSDFHLDNVFSNEYGEIIWIDPGVTTYNKLNENKFKDKFNHSINRFIFYCNDRGNTLTDKETALFQSLLIPKQ</sequence>
<evidence type="ECO:0000313" key="2">
    <source>
        <dbReference type="Proteomes" id="UP000227088"/>
    </source>
</evidence>
<evidence type="ECO:0000313" key="1">
    <source>
        <dbReference type="EMBL" id="OUS40881.1"/>
    </source>
</evidence>
<proteinExistence type="predicted"/>
<evidence type="ECO:0008006" key="3">
    <source>
        <dbReference type="Google" id="ProtNLM"/>
    </source>
</evidence>
<reference evidence="2" key="1">
    <citation type="journal article" date="2017" name="Proc. Natl. Acad. Sci. U.S.A.">
        <title>Simulation of Deepwater Horizon oil plume reveals substrate specialization within a complex community of hydrocarbon degraders.</title>
        <authorList>
            <person name="Hu P."/>
            <person name="Dubinsky E.A."/>
            <person name="Probst A.J."/>
            <person name="Wang J."/>
            <person name="Sieber C.M.K."/>
            <person name="Tom L.M."/>
            <person name="Gardinali P."/>
            <person name="Banfield J.F."/>
            <person name="Atlas R.M."/>
            <person name="Andersen G.L."/>
        </authorList>
    </citation>
    <scope>NUCLEOTIDE SEQUENCE [LARGE SCALE GENOMIC DNA]</scope>
</reference>
<accession>A0A1Y5HU96</accession>
<dbReference type="Proteomes" id="UP000227088">
    <property type="component" value="Unassembled WGS sequence"/>
</dbReference>
<organism evidence="1 2">
    <name type="scientific">Oleispira antarctica</name>
    <dbReference type="NCBI Taxonomy" id="188908"/>
    <lineage>
        <taxon>Bacteria</taxon>
        <taxon>Pseudomonadati</taxon>
        <taxon>Pseudomonadota</taxon>
        <taxon>Gammaproteobacteria</taxon>
        <taxon>Oceanospirillales</taxon>
        <taxon>Oceanospirillaceae</taxon>
        <taxon>Oleispira</taxon>
    </lineage>
</organism>
<name>A0A1Y5HU96_OLEAN</name>